<evidence type="ECO:0000256" key="1">
    <source>
        <dbReference type="SAM" id="MobiDB-lite"/>
    </source>
</evidence>
<dbReference type="HOGENOM" id="CLU_417873_0_0_0"/>
<evidence type="ECO:0000256" key="2">
    <source>
        <dbReference type="SAM" id="SignalP"/>
    </source>
</evidence>
<sequence length="656" mass="65038">MSALRTSVALAAAASFTLPAAAGSLADAMDAAPADAEVVVAFPSMQGFSSMVARLAEATGLDDEGTDDLLGGFKREFGMTAGVDDAGAGLLVLRGLNEGMTAEAARMAGGGDDDDGEAPDPVAWLVVPVTDYEAFVGGLEKPGEGDAAGAAAMPEGVTAVMLDGSPSAVRKVGGHAVLSERAEDVAAYEAAGAAAAALETVGGYAPGEGEPDAAVYVNVAALREGFHAVTEAMVAEAADAGPMQSDPAAQLGAAFAPLYARGVDALVASVDGLLVTAEMTPDRVSLDAAMAVKAGSPAAAYLTDGRSDPLALLASLPDEPFLTAQVSDLSAIDLPALLEAVAGSVREAAAAVGANGGDEAVAGAIAAAVDTYLAMVMPAADATAYAQVNYASDPQAMMTGGIFQTLTATAAPDPAALRAAFPRQIASMEEDLAPALAELMTALQAAGDAEDPPAEVAITSSFNADALTLAGTPVDQYQVSVALPPEALEGMGQAGFLMGNAGMSGFAAAADGVFLQTASAEPAFMEKALLARRGGDAATLGGNPSLAGAPAALPDGLVSAGYLSLQGLAEMANPFMMMFMAEAEPLDVPAALPPVAMGIGMEPAAGEAAGGQDLGIRLNVPVEMLEFVRDTWQRMAPAAAPEQPRGGGAGAPPAPF</sequence>
<evidence type="ECO:0008006" key="5">
    <source>
        <dbReference type="Google" id="ProtNLM"/>
    </source>
</evidence>
<dbReference type="EMBL" id="AP012338">
    <property type="protein sequence ID" value="BAM02252.1"/>
    <property type="molecule type" value="Genomic_DNA"/>
</dbReference>
<feature type="signal peptide" evidence="2">
    <location>
        <begin position="1"/>
        <end position="22"/>
    </location>
</feature>
<evidence type="ECO:0000313" key="4">
    <source>
        <dbReference type="Proteomes" id="UP000007881"/>
    </source>
</evidence>
<evidence type="ECO:0000313" key="3">
    <source>
        <dbReference type="EMBL" id="BAM02252.1"/>
    </source>
</evidence>
<organism evidence="3 4">
    <name type="scientific">Phycisphaera mikurensis (strain NBRC 102666 / KCTC 22515 / FYK2301M01)</name>
    <dbReference type="NCBI Taxonomy" id="1142394"/>
    <lineage>
        <taxon>Bacteria</taxon>
        <taxon>Pseudomonadati</taxon>
        <taxon>Planctomycetota</taxon>
        <taxon>Phycisphaerae</taxon>
        <taxon>Phycisphaerales</taxon>
        <taxon>Phycisphaeraceae</taxon>
        <taxon>Phycisphaera</taxon>
    </lineage>
</organism>
<dbReference type="Proteomes" id="UP000007881">
    <property type="component" value="Chromosome"/>
</dbReference>
<dbReference type="RefSeq" id="WP_014435472.1">
    <property type="nucleotide sequence ID" value="NC_017080.1"/>
</dbReference>
<gene>
    <name evidence="3" type="ordered locus">PSMK_00930</name>
</gene>
<reference evidence="3 4" key="1">
    <citation type="submission" date="2012-02" db="EMBL/GenBank/DDBJ databases">
        <title>Complete genome sequence of Phycisphaera mikurensis NBRC 102666.</title>
        <authorList>
            <person name="Ankai A."/>
            <person name="Hosoyama A."/>
            <person name="Terui Y."/>
            <person name="Sekine M."/>
            <person name="Fukai R."/>
            <person name="Kato Y."/>
            <person name="Nakamura S."/>
            <person name="Yamada-Narita S."/>
            <person name="Kawakoshi A."/>
            <person name="Fukunaga Y."/>
            <person name="Yamazaki S."/>
            <person name="Fujita N."/>
        </authorList>
    </citation>
    <scope>NUCLEOTIDE SEQUENCE [LARGE SCALE GENOMIC DNA]</scope>
    <source>
        <strain evidence="4">NBRC 102666 / KCTC 22515 / FYK2301M01</strain>
    </source>
</reference>
<protein>
    <recommendedName>
        <fullName evidence="5">DUF3352 domain-containing protein</fullName>
    </recommendedName>
</protein>
<keyword evidence="4" id="KW-1185">Reference proteome</keyword>
<accession>I0IAG4</accession>
<dbReference type="STRING" id="1142394.PSMK_00930"/>
<feature type="chain" id="PRO_5003629027" description="DUF3352 domain-containing protein" evidence="2">
    <location>
        <begin position="23"/>
        <end position="656"/>
    </location>
</feature>
<keyword evidence="2" id="KW-0732">Signal</keyword>
<feature type="region of interest" description="Disordered" evidence="1">
    <location>
        <begin position="637"/>
        <end position="656"/>
    </location>
</feature>
<name>I0IAG4_PHYMF</name>
<dbReference type="KEGG" id="phm:PSMK_00930"/>
<dbReference type="AlphaFoldDB" id="I0IAG4"/>
<proteinExistence type="predicted"/>